<dbReference type="InterPro" id="IPR018392">
    <property type="entry name" value="LysM"/>
</dbReference>
<evidence type="ECO:0000259" key="2">
    <source>
        <dbReference type="PROSITE" id="PS51782"/>
    </source>
</evidence>
<gene>
    <name evidence="3" type="ORF">Ga0123461_1451</name>
</gene>
<dbReference type="EMBL" id="CP018799">
    <property type="protein sequence ID" value="ATX79865.1"/>
    <property type="molecule type" value="Genomic_DNA"/>
</dbReference>
<name>A0A2K8KY19_MARES</name>
<evidence type="ECO:0000313" key="4">
    <source>
        <dbReference type="Proteomes" id="UP000231701"/>
    </source>
</evidence>
<dbReference type="InterPro" id="IPR000189">
    <property type="entry name" value="Transglyc_AS"/>
</dbReference>
<keyword evidence="4" id="KW-1185">Reference proteome</keyword>
<sequence>MVAGVCLLFSDSAWAADEPLQLAALSNDLAATYVTAPKPLLYGISESDLKEAKRVAEQHYAKRWDLVSKRSRFVRHRLVESLKQQTAPLSLQVIPVVESTYNPYALSHSGALGLWQLMPETARGLGIKPDKKIDGRRAIESSTNVASQYLLELYDRFDNWPLAIAAYNFGPNAVAARLRNKQWDIGDGLDALPVPDVTKNYVIHIIGLAGLLEDGFLTFPEPIKTQPLLLNPPVDIHLLANLSGMEKEEIFHFNPSLNQAQYLNRSVTIHVPETLHEKIQNNISQAGPRFVYATVKKGDSMWSIARTHHTDVKSVKQLNQRSSVLKIGQKLKIPANQLAKASANINPLIPSNRRIRYRVRAGDSLWRIANRFGTTVKAIAKVNNLSRKSYIHAGDTLWVLAQVRPG</sequence>
<organism evidence="3 4">
    <name type="scientific">Mariprofundus aestuarium</name>
    <dbReference type="NCBI Taxonomy" id="1921086"/>
    <lineage>
        <taxon>Bacteria</taxon>
        <taxon>Pseudomonadati</taxon>
        <taxon>Pseudomonadota</taxon>
        <taxon>Candidatius Mariprofundia</taxon>
        <taxon>Mariprofundales</taxon>
        <taxon>Mariprofundaceae</taxon>
        <taxon>Mariprofundus</taxon>
    </lineage>
</organism>
<dbReference type="CDD" id="cd16894">
    <property type="entry name" value="MltD-like"/>
    <property type="match status" value="1"/>
</dbReference>
<dbReference type="SUPFAM" id="SSF53955">
    <property type="entry name" value="Lysozyme-like"/>
    <property type="match status" value="1"/>
</dbReference>
<dbReference type="Proteomes" id="UP000231701">
    <property type="component" value="Chromosome"/>
</dbReference>
<dbReference type="AlphaFoldDB" id="A0A2K8KY19"/>
<dbReference type="PROSITE" id="PS51782">
    <property type="entry name" value="LYSM"/>
    <property type="match status" value="2"/>
</dbReference>
<proteinExistence type="inferred from homology"/>
<dbReference type="InterPro" id="IPR036779">
    <property type="entry name" value="LysM_dom_sf"/>
</dbReference>
<dbReference type="GO" id="GO:0000270">
    <property type="term" value="P:peptidoglycan metabolic process"/>
    <property type="evidence" value="ECO:0007669"/>
    <property type="project" value="InterPro"/>
</dbReference>
<protein>
    <submittedName>
        <fullName evidence="3">Membrane-bound lytic murein transglycosylase D</fullName>
    </submittedName>
</protein>
<dbReference type="InterPro" id="IPR023346">
    <property type="entry name" value="Lysozyme-like_dom_sf"/>
</dbReference>
<dbReference type="Pfam" id="PF01464">
    <property type="entry name" value="SLT"/>
    <property type="match status" value="1"/>
</dbReference>
<dbReference type="SUPFAM" id="SSF54106">
    <property type="entry name" value="LysM domain"/>
    <property type="match status" value="2"/>
</dbReference>
<dbReference type="PANTHER" id="PTHR33734">
    <property type="entry name" value="LYSM DOMAIN-CONTAINING GPI-ANCHORED PROTEIN 2"/>
    <property type="match status" value="1"/>
</dbReference>
<dbReference type="CDD" id="cd00118">
    <property type="entry name" value="LysM"/>
    <property type="match status" value="2"/>
</dbReference>
<dbReference type="Gene3D" id="3.10.350.10">
    <property type="entry name" value="LysM domain"/>
    <property type="match status" value="2"/>
</dbReference>
<comment type="similarity">
    <text evidence="1">Belongs to the transglycosylase Slt family.</text>
</comment>
<dbReference type="OrthoDB" id="9815002at2"/>
<dbReference type="GO" id="GO:0008932">
    <property type="term" value="F:lytic endotransglycosylase activity"/>
    <property type="evidence" value="ECO:0007669"/>
    <property type="project" value="TreeGrafter"/>
</dbReference>
<dbReference type="PROSITE" id="PS00922">
    <property type="entry name" value="TRANSGLYCOSYLASE"/>
    <property type="match status" value="1"/>
</dbReference>
<evidence type="ECO:0000256" key="1">
    <source>
        <dbReference type="ARBA" id="ARBA00007734"/>
    </source>
</evidence>
<evidence type="ECO:0000313" key="3">
    <source>
        <dbReference type="EMBL" id="ATX79865.1"/>
    </source>
</evidence>
<accession>A0A2K8KY19</accession>
<dbReference type="GO" id="GO:0016020">
    <property type="term" value="C:membrane"/>
    <property type="evidence" value="ECO:0007669"/>
    <property type="project" value="InterPro"/>
</dbReference>
<dbReference type="Pfam" id="PF01476">
    <property type="entry name" value="LysM"/>
    <property type="match status" value="2"/>
</dbReference>
<dbReference type="KEGG" id="maes:Ga0123461_1451"/>
<dbReference type="RefSeq" id="WP_100277705.1">
    <property type="nucleotide sequence ID" value="NZ_CP018799.1"/>
</dbReference>
<feature type="domain" description="LysM" evidence="2">
    <location>
        <begin position="291"/>
        <end position="345"/>
    </location>
</feature>
<dbReference type="SMART" id="SM00257">
    <property type="entry name" value="LysM"/>
    <property type="match status" value="2"/>
</dbReference>
<dbReference type="InterPro" id="IPR008258">
    <property type="entry name" value="Transglycosylase_SLT_dom_1"/>
</dbReference>
<dbReference type="Gene3D" id="1.10.530.10">
    <property type="match status" value="1"/>
</dbReference>
<dbReference type="PANTHER" id="PTHR33734:SF22">
    <property type="entry name" value="MEMBRANE-BOUND LYTIC MUREIN TRANSGLYCOSYLASE D"/>
    <property type="match status" value="1"/>
</dbReference>
<feature type="domain" description="LysM" evidence="2">
    <location>
        <begin position="355"/>
        <end position="399"/>
    </location>
</feature>
<reference evidence="3 4" key="1">
    <citation type="submission" date="2016-12" db="EMBL/GenBank/DDBJ databases">
        <title>Isolation and genomic insights into novel planktonic Zetaproteobacteria from stratified waters of the Chesapeake Bay.</title>
        <authorList>
            <person name="McAllister S.M."/>
            <person name="Kato S."/>
            <person name="Chan C.S."/>
            <person name="Chiu B.K."/>
            <person name="Field E.K."/>
        </authorList>
    </citation>
    <scope>NUCLEOTIDE SEQUENCE [LARGE SCALE GENOMIC DNA]</scope>
    <source>
        <strain evidence="3 4">CP-5</strain>
    </source>
</reference>